<dbReference type="SMART" id="SM00909">
    <property type="entry name" value="Germane"/>
    <property type="match status" value="1"/>
</dbReference>
<feature type="chain" id="PRO_5047187407" description="Lipoprotein LpqB" evidence="8">
    <location>
        <begin position="20"/>
        <end position="587"/>
    </location>
</feature>
<name>A0ABW4P5Z2_9NOCA</name>
<evidence type="ECO:0000256" key="4">
    <source>
        <dbReference type="ARBA" id="ARBA00023139"/>
    </source>
</evidence>
<evidence type="ECO:0000256" key="7">
    <source>
        <dbReference type="SAM" id="MobiDB-lite"/>
    </source>
</evidence>
<keyword evidence="3 6" id="KW-0472">Membrane</keyword>
<keyword evidence="5 6" id="KW-0449">Lipoprotein</keyword>
<comment type="similarity">
    <text evidence="6">Belongs to the LpqB lipoprotein family.</text>
</comment>
<dbReference type="InterPro" id="IPR023959">
    <property type="entry name" value="LpqB"/>
</dbReference>
<feature type="region of interest" description="Disordered" evidence="7">
    <location>
        <begin position="27"/>
        <end position="53"/>
    </location>
</feature>
<feature type="signal peptide" evidence="8">
    <location>
        <begin position="1"/>
        <end position="19"/>
    </location>
</feature>
<accession>A0ABW4P5Z2</accession>
<dbReference type="NCBIfam" id="NF010141">
    <property type="entry name" value="PRK13616.1"/>
    <property type="match status" value="1"/>
</dbReference>
<evidence type="ECO:0000259" key="9">
    <source>
        <dbReference type="SMART" id="SM00909"/>
    </source>
</evidence>
<keyword evidence="11" id="KW-1185">Reference proteome</keyword>
<evidence type="ECO:0000256" key="6">
    <source>
        <dbReference type="HAMAP-Rule" id="MF_01373"/>
    </source>
</evidence>
<evidence type="ECO:0000313" key="11">
    <source>
        <dbReference type="Proteomes" id="UP001597286"/>
    </source>
</evidence>
<evidence type="ECO:0000256" key="2">
    <source>
        <dbReference type="ARBA" id="ARBA00022729"/>
    </source>
</evidence>
<evidence type="ECO:0000313" key="10">
    <source>
        <dbReference type="EMBL" id="MFD1813433.1"/>
    </source>
</evidence>
<keyword evidence="2 6" id="KW-0732">Signal</keyword>
<dbReference type="Pfam" id="PF25976">
    <property type="entry name" value="LpqB_N"/>
    <property type="match status" value="1"/>
</dbReference>
<evidence type="ECO:0000256" key="8">
    <source>
        <dbReference type="SAM" id="SignalP"/>
    </source>
</evidence>
<dbReference type="PROSITE" id="PS51257">
    <property type="entry name" value="PROKAR_LIPOPROTEIN"/>
    <property type="match status" value="1"/>
</dbReference>
<dbReference type="RefSeq" id="WP_378485892.1">
    <property type="nucleotide sequence ID" value="NZ_JBHUFB010000010.1"/>
</dbReference>
<dbReference type="InterPro" id="IPR018910">
    <property type="entry name" value="LpqB_C"/>
</dbReference>
<dbReference type="Pfam" id="PF10647">
    <property type="entry name" value="Gmad1"/>
    <property type="match status" value="1"/>
</dbReference>
<dbReference type="Pfam" id="PF10646">
    <property type="entry name" value="Germane"/>
    <property type="match status" value="1"/>
</dbReference>
<evidence type="ECO:0000256" key="5">
    <source>
        <dbReference type="ARBA" id="ARBA00023288"/>
    </source>
</evidence>
<dbReference type="InterPro" id="IPR019606">
    <property type="entry name" value="GerMN"/>
</dbReference>
<comment type="caution">
    <text evidence="10">The sequence shown here is derived from an EMBL/GenBank/DDBJ whole genome shotgun (WGS) entry which is preliminary data.</text>
</comment>
<keyword evidence="4 6" id="KW-0564">Palmitate</keyword>
<organism evidence="10 11">
    <name type="scientific">Rhodococcus gannanensis</name>
    <dbReference type="NCBI Taxonomy" id="1960308"/>
    <lineage>
        <taxon>Bacteria</taxon>
        <taxon>Bacillati</taxon>
        <taxon>Actinomycetota</taxon>
        <taxon>Actinomycetes</taxon>
        <taxon>Mycobacteriales</taxon>
        <taxon>Nocardiaceae</taxon>
        <taxon>Rhodococcus</taxon>
    </lineage>
</organism>
<evidence type="ECO:0000256" key="3">
    <source>
        <dbReference type="ARBA" id="ARBA00023136"/>
    </source>
</evidence>
<feature type="domain" description="GerMN" evidence="9">
    <location>
        <begin position="199"/>
        <end position="296"/>
    </location>
</feature>
<evidence type="ECO:0000256" key="1">
    <source>
        <dbReference type="ARBA" id="ARBA00022475"/>
    </source>
</evidence>
<proteinExistence type="inferred from homology"/>
<dbReference type="EMBL" id="JBHUFB010000010">
    <property type="protein sequence ID" value="MFD1813433.1"/>
    <property type="molecule type" value="Genomic_DNA"/>
</dbReference>
<protein>
    <recommendedName>
        <fullName evidence="6">Lipoprotein LpqB</fullName>
    </recommendedName>
</protein>
<sequence length="587" mass="61116">MTRRPAALAAALFAILVVAGCASVPDSSTPQAIGTIERSPANPTVPAPTPGREPDLLLRDFFAASTDPTDGHAAARQFMTESASAGWDDTESTSIVDKVDVLPESRSNDTASYTIRANKVGQLDPEGVYEAVEGAYEATVRLTRADGEWRIDELPPGVTLDRPQFLKTYQRYSLYFLDPTGSTTVPDLRWISTNPQDVADRLVEMLIAGPKPSLEGAVTNQLDEVTLAEPITKTDGRSAGVGIGFGGLRIELEGTSTLDVVSRDRLAAQVVWTLANAEIPGPYVIMGDGKPLDDRMANGWTTADVSSSNPGANASAAAGLHALRDGALVRVTDGGVEAMPGYFGTGNGLRSIALSRDGLVAAGVNAPTRPTTGPPAALMIGEVDGFATSVIEGATLTRPSWAYADSAVWTVVDGSKVVRISRGASGESVAQPVDTSEIAGLGTTITDFRLSRDGVRAAMIVDGKVYVVTLVPTPDGTFKLSGASPIAVGLGSPAVALDWSTGDAVVIARAASDIPVVTVAMDGSRMDALPSRNLTPPVTSVDSSATLTFVSDTRAVFQLNSNDPAGDRYWREVPGLTGVKAIPVLPG</sequence>
<dbReference type="InterPro" id="IPR059026">
    <property type="entry name" value="LpqB_N"/>
</dbReference>
<reference evidence="11" key="1">
    <citation type="journal article" date="2019" name="Int. J. Syst. Evol. Microbiol.">
        <title>The Global Catalogue of Microorganisms (GCM) 10K type strain sequencing project: providing services to taxonomists for standard genome sequencing and annotation.</title>
        <authorList>
            <consortium name="The Broad Institute Genomics Platform"/>
            <consortium name="The Broad Institute Genome Sequencing Center for Infectious Disease"/>
            <person name="Wu L."/>
            <person name="Ma J."/>
        </authorList>
    </citation>
    <scope>NUCLEOTIDE SEQUENCE [LARGE SCALE GENOMIC DNA]</scope>
    <source>
        <strain evidence="11">DT72</strain>
    </source>
</reference>
<dbReference type="HAMAP" id="MF_01373">
    <property type="entry name" value="LpqB_lipoprot"/>
    <property type="match status" value="1"/>
</dbReference>
<dbReference type="Proteomes" id="UP001597286">
    <property type="component" value="Unassembled WGS sequence"/>
</dbReference>
<keyword evidence="1 6" id="KW-1003">Cell membrane</keyword>
<comment type="subcellular location">
    <subcellularLocation>
        <location evidence="6">Cell membrane</location>
        <topology evidence="6">Lipid-anchor</topology>
    </subcellularLocation>
</comment>
<gene>
    <name evidence="6 10" type="primary">lpqB</name>
    <name evidence="10" type="ORF">ACFSJG_14520</name>
</gene>